<feature type="compositionally biased region" description="Basic and acidic residues" evidence="1">
    <location>
        <begin position="223"/>
        <end position="238"/>
    </location>
</feature>
<feature type="compositionally biased region" description="Basic and acidic residues" evidence="1">
    <location>
        <begin position="22"/>
        <end position="33"/>
    </location>
</feature>
<dbReference type="Proteomes" id="UP000286921">
    <property type="component" value="Unassembled WGS sequence"/>
</dbReference>
<sequence>MFSNSNDVSGNQIAEATTGPPNEERIFRNEPDSRTLLLRALGPKTPTSPMAPPPERPASSFAVDPTKPASDGVSHILGSAQSYNERYLSPQQIDPALRPKDSIQNVTRTVSTEPRQARRSYGLMNSLEALRQWRTNKEQEFFHRQQYYSIPQLHFGYEDSEDDIRGSEGNGILYRNQRREEEPPHRYEDAGTAQEGPYVRRLDHKKSNRLTDVMIEPPGLPRPSDDHVTTRYIDRDFMDSSPMHTSYSAEETEDSNGDIGAQDGLRLLEDKAPSSAEAPKGCIANEPDVHENINAGALPEVPSPTPSLLSKTYHRTLTILSRIGLRENDTRPGHKRIRWKNSRGKWLYDDYVEHVPGALEDMKAFLRSSAYVAAAAMDGGNQDAPASFTPSDNSTSSASQKQYTPLSEIADQSKGSEILHTNDSQTDVELGEMISHPPLLLSCLENGKYAVKLRQEYIVGVADDLQLFHTLRRIYHEHRGRRRPIWSLKTLHSIHFMKFAYGGTRYIDVRCHEDICQTGRPCLCVPPEHLVLPKGKEYDCRPIPPKLSPPIGPRLMMDFFTHPEYIAPNSSLIVQQLPKRACGKLESEYFSPTEAWGIFYKEDWNWAKIWWILALGFFTPSLLFGVLWTVLKQDISGAFGVASWWMAGASIIVGIVGTYDM</sequence>
<feature type="compositionally biased region" description="Polar residues" evidence="1">
    <location>
        <begin position="388"/>
        <end position="404"/>
    </location>
</feature>
<dbReference type="AlphaFoldDB" id="A0A401KVJ8"/>
<proteinExistence type="predicted"/>
<keyword evidence="4" id="KW-1185">Reference proteome</keyword>
<keyword evidence="2" id="KW-1133">Transmembrane helix</keyword>
<evidence type="ECO:0000256" key="1">
    <source>
        <dbReference type="SAM" id="MobiDB-lite"/>
    </source>
</evidence>
<evidence type="ECO:0000256" key="2">
    <source>
        <dbReference type="SAM" id="Phobius"/>
    </source>
</evidence>
<feature type="region of interest" description="Disordered" evidence="1">
    <location>
        <begin position="383"/>
        <end position="404"/>
    </location>
</feature>
<evidence type="ECO:0000313" key="3">
    <source>
        <dbReference type="EMBL" id="GCB23197.1"/>
    </source>
</evidence>
<feature type="compositionally biased region" description="Basic and acidic residues" evidence="1">
    <location>
        <begin position="177"/>
        <end position="189"/>
    </location>
</feature>
<keyword evidence="2" id="KW-0812">Transmembrane</keyword>
<dbReference type="EMBL" id="BDHI01000014">
    <property type="protein sequence ID" value="GCB23197.1"/>
    <property type="molecule type" value="Genomic_DNA"/>
</dbReference>
<feature type="transmembrane region" description="Helical" evidence="2">
    <location>
        <begin position="609"/>
        <end position="631"/>
    </location>
</feature>
<name>A0A401KVJ8_ASPAW</name>
<gene>
    <name evidence="3" type="ORF">AAWM_06082</name>
</gene>
<dbReference type="STRING" id="105351.A0A401KVJ8"/>
<protein>
    <submittedName>
        <fullName evidence="3">Uncharacterized protein</fullName>
    </submittedName>
</protein>
<comment type="caution">
    <text evidence="3">The sequence shown here is derived from an EMBL/GenBank/DDBJ whole genome shotgun (WGS) entry which is preliminary data.</text>
</comment>
<feature type="compositionally biased region" description="Polar residues" evidence="1">
    <location>
        <begin position="1"/>
        <end position="15"/>
    </location>
</feature>
<evidence type="ECO:0000313" key="4">
    <source>
        <dbReference type="Proteomes" id="UP000286921"/>
    </source>
</evidence>
<feature type="region of interest" description="Disordered" evidence="1">
    <location>
        <begin position="174"/>
        <end position="261"/>
    </location>
</feature>
<organism evidence="3 4">
    <name type="scientific">Aspergillus awamori</name>
    <name type="common">Black koji mold</name>
    <dbReference type="NCBI Taxonomy" id="105351"/>
    <lineage>
        <taxon>Eukaryota</taxon>
        <taxon>Fungi</taxon>
        <taxon>Dikarya</taxon>
        <taxon>Ascomycota</taxon>
        <taxon>Pezizomycotina</taxon>
        <taxon>Eurotiomycetes</taxon>
        <taxon>Eurotiomycetidae</taxon>
        <taxon>Eurotiales</taxon>
        <taxon>Aspergillaceae</taxon>
        <taxon>Aspergillus</taxon>
    </lineage>
</organism>
<keyword evidence="2" id="KW-0472">Membrane</keyword>
<feature type="transmembrane region" description="Helical" evidence="2">
    <location>
        <begin position="638"/>
        <end position="659"/>
    </location>
</feature>
<feature type="region of interest" description="Disordered" evidence="1">
    <location>
        <begin position="1"/>
        <end position="73"/>
    </location>
</feature>
<accession>A0A401KVJ8</accession>
<reference evidence="3 4" key="1">
    <citation type="submission" date="2016-09" db="EMBL/GenBank/DDBJ databases">
        <title>Aspergillus awamori IFM 58123T.</title>
        <authorList>
            <person name="Kusuya Y."/>
            <person name="Shimizu M."/>
            <person name="Takahashi H."/>
            <person name="Yaguchi T."/>
        </authorList>
    </citation>
    <scope>NUCLEOTIDE SEQUENCE [LARGE SCALE GENOMIC DNA]</scope>
    <source>
        <strain evidence="3 4">IFM 58123</strain>
    </source>
</reference>